<dbReference type="EMBL" id="KN847523">
    <property type="protein sequence ID" value="KIV92213.1"/>
    <property type="molecule type" value="Genomic_DNA"/>
</dbReference>
<sequence>MPNMSTKTLILPSTYPSHLSPSNLASHHRLRARANITLHIVSLITSLTSISLFSAAIPRWNANFFHNSGPNRGDWTDGISLGPLCFAFAYHTIVLIYGLIRMQRQATGSSFSPSRRSLTIHTATSVLVMTSLAPCLFIAGYGSLFRFWQPAMRTQSGVVVCNLLNVFARECEPVLYIVGSLQIAGIVFGALLWVLHLTLVLLSLRDLRRHKLVKQLQREKLAHYENAGWRRASDRQNLTTRSSSGSPQVSHQTPRQHLNMPPQARLKTNSRPNSPPPSDENGVSPNTQRR</sequence>
<feature type="transmembrane region" description="Helical" evidence="2">
    <location>
        <begin position="78"/>
        <end position="100"/>
    </location>
</feature>
<dbReference type="HOGENOM" id="CLU_073152_0_0_1"/>
<dbReference type="Proteomes" id="UP000054302">
    <property type="component" value="Unassembled WGS sequence"/>
</dbReference>
<accession>A0A0D1ZZE0</accession>
<evidence type="ECO:0000313" key="3">
    <source>
        <dbReference type="EMBL" id="KIV92213.1"/>
    </source>
</evidence>
<evidence type="ECO:0000256" key="2">
    <source>
        <dbReference type="SAM" id="Phobius"/>
    </source>
</evidence>
<feature type="compositionally biased region" description="Polar residues" evidence="1">
    <location>
        <begin position="235"/>
        <end position="256"/>
    </location>
</feature>
<keyword evidence="2" id="KW-0472">Membrane</keyword>
<name>A0A0D1ZZE0_EXOME</name>
<keyword evidence="4" id="KW-1185">Reference proteome</keyword>
<feature type="compositionally biased region" description="Polar residues" evidence="1">
    <location>
        <begin position="281"/>
        <end position="290"/>
    </location>
</feature>
<feature type="transmembrane region" description="Helical" evidence="2">
    <location>
        <begin position="36"/>
        <end position="58"/>
    </location>
</feature>
<dbReference type="OMA" id="WNANFFH"/>
<dbReference type="VEuPathDB" id="FungiDB:PV10_06672"/>
<gene>
    <name evidence="3" type="ORF">PV10_06672</name>
</gene>
<proteinExistence type="predicted"/>
<evidence type="ECO:0000313" key="4">
    <source>
        <dbReference type="Proteomes" id="UP000054302"/>
    </source>
</evidence>
<feature type="transmembrane region" description="Helical" evidence="2">
    <location>
        <begin position="183"/>
        <end position="204"/>
    </location>
</feature>
<dbReference type="RefSeq" id="XP_016223787.1">
    <property type="nucleotide sequence ID" value="XM_016371494.1"/>
</dbReference>
<dbReference type="AlphaFoldDB" id="A0A0D1ZZE0"/>
<evidence type="ECO:0000256" key="1">
    <source>
        <dbReference type="SAM" id="MobiDB-lite"/>
    </source>
</evidence>
<feature type="region of interest" description="Disordered" evidence="1">
    <location>
        <begin position="232"/>
        <end position="290"/>
    </location>
</feature>
<reference evidence="3 4" key="1">
    <citation type="submission" date="2015-01" db="EMBL/GenBank/DDBJ databases">
        <title>The Genome Sequence of Exophiala mesophila CBS40295.</title>
        <authorList>
            <consortium name="The Broad Institute Genomics Platform"/>
            <person name="Cuomo C."/>
            <person name="de Hoog S."/>
            <person name="Gorbushina A."/>
            <person name="Stielow B."/>
            <person name="Teixiera M."/>
            <person name="Abouelleil A."/>
            <person name="Chapman S.B."/>
            <person name="Priest M."/>
            <person name="Young S.K."/>
            <person name="Wortman J."/>
            <person name="Nusbaum C."/>
            <person name="Birren B."/>
        </authorList>
    </citation>
    <scope>NUCLEOTIDE SEQUENCE [LARGE SCALE GENOMIC DNA]</scope>
    <source>
        <strain evidence="3 4">CBS 40295</strain>
    </source>
</reference>
<protein>
    <submittedName>
        <fullName evidence="3">Uncharacterized protein</fullName>
    </submittedName>
</protein>
<keyword evidence="2" id="KW-0812">Transmembrane</keyword>
<keyword evidence="2" id="KW-1133">Transmembrane helix</keyword>
<dbReference type="GeneID" id="27324517"/>
<dbReference type="OrthoDB" id="5279542at2759"/>
<organism evidence="3 4">
    <name type="scientific">Exophiala mesophila</name>
    <name type="common">Black yeast-like fungus</name>
    <dbReference type="NCBI Taxonomy" id="212818"/>
    <lineage>
        <taxon>Eukaryota</taxon>
        <taxon>Fungi</taxon>
        <taxon>Dikarya</taxon>
        <taxon>Ascomycota</taxon>
        <taxon>Pezizomycotina</taxon>
        <taxon>Eurotiomycetes</taxon>
        <taxon>Chaetothyriomycetidae</taxon>
        <taxon>Chaetothyriales</taxon>
        <taxon>Herpotrichiellaceae</taxon>
        <taxon>Exophiala</taxon>
    </lineage>
</organism>
<feature type="transmembrane region" description="Helical" evidence="2">
    <location>
        <begin position="120"/>
        <end position="142"/>
    </location>
</feature>